<dbReference type="EMBL" id="ML735697">
    <property type="protein sequence ID" value="KAE8421946.1"/>
    <property type="molecule type" value="Genomic_DNA"/>
</dbReference>
<dbReference type="Proteomes" id="UP000325395">
    <property type="component" value="Unassembled WGS sequence"/>
</dbReference>
<sequence>MASHQDPQPKRHGGGYVPAGAKYQPRYQSRTGENTGNSNESSEHSAVSGQPRSFPIQRDSHGGSYIPGKGKETPRTRP</sequence>
<gene>
    <name evidence="2" type="ORF">BDV36DRAFT_246327</name>
</gene>
<feature type="compositionally biased region" description="Basic and acidic residues" evidence="1">
    <location>
        <begin position="69"/>
        <end position="78"/>
    </location>
</feature>
<evidence type="ECO:0000313" key="3">
    <source>
        <dbReference type="Proteomes" id="UP000325395"/>
    </source>
</evidence>
<evidence type="ECO:0000256" key="1">
    <source>
        <dbReference type="SAM" id="MobiDB-lite"/>
    </source>
</evidence>
<evidence type="ECO:0000313" key="2">
    <source>
        <dbReference type="EMBL" id="KAE8421946.1"/>
    </source>
</evidence>
<keyword evidence="3" id="KW-1185">Reference proteome</keyword>
<organism evidence="2 3">
    <name type="scientific">Aspergillus pseudocaelatus</name>
    <dbReference type="NCBI Taxonomy" id="1825620"/>
    <lineage>
        <taxon>Eukaryota</taxon>
        <taxon>Fungi</taxon>
        <taxon>Dikarya</taxon>
        <taxon>Ascomycota</taxon>
        <taxon>Pezizomycotina</taxon>
        <taxon>Eurotiomycetes</taxon>
        <taxon>Eurotiomycetidae</taxon>
        <taxon>Eurotiales</taxon>
        <taxon>Aspergillaceae</taxon>
        <taxon>Aspergillus</taxon>
        <taxon>Aspergillus subgen. Circumdati</taxon>
    </lineage>
</organism>
<feature type="compositionally biased region" description="Polar residues" evidence="1">
    <location>
        <begin position="26"/>
        <end position="51"/>
    </location>
</feature>
<name>A0ABQ6WY04_9EURO</name>
<accession>A0ABQ6WY04</accession>
<protein>
    <submittedName>
        <fullName evidence="2">Uncharacterized protein</fullName>
    </submittedName>
</protein>
<reference evidence="2 3" key="1">
    <citation type="submission" date="2019-04" db="EMBL/GenBank/DDBJ databases">
        <authorList>
            <consortium name="DOE Joint Genome Institute"/>
            <person name="Mondo S."/>
            <person name="Kjaerbolling I."/>
            <person name="Vesth T."/>
            <person name="Frisvad J.C."/>
            <person name="Nybo J.L."/>
            <person name="Theobald S."/>
            <person name="Kildgaard S."/>
            <person name="Isbrandt T."/>
            <person name="Kuo A."/>
            <person name="Sato A."/>
            <person name="Lyhne E.K."/>
            <person name="Kogle M.E."/>
            <person name="Wiebenga A."/>
            <person name="Kun R.S."/>
            <person name="Lubbers R.J."/>
            <person name="Makela M.R."/>
            <person name="Barry K."/>
            <person name="Chovatia M."/>
            <person name="Clum A."/>
            <person name="Daum C."/>
            <person name="Haridas S."/>
            <person name="He G."/>
            <person name="LaButti K."/>
            <person name="Lipzen A."/>
            <person name="Riley R."/>
            <person name="Salamov A."/>
            <person name="Simmons B.A."/>
            <person name="Magnuson J.K."/>
            <person name="Henrissat B."/>
            <person name="Mortensen U.H."/>
            <person name="Larsen T.O."/>
            <person name="Devries R.P."/>
            <person name="Grigoriev I.V."/>
            <person name="Machida M."/>
            <person name="Baker S.E."/>
            <person name="Andersen M.R."/>
            <person name="Cantor M.N."/>
            <person name="Hua S.X."/>
        </authorList>
    </citation>
    <scope>NUCLEOTIDE SEQUENCE [LARGE SCALE GENOMIC DNA]</scope>
    <source>
        <strain evidence="2 3">CBS 117616</strain>
    </source>
</reference>
<feature type="region of interest" description="Disordered" evidence="1">
    <location>
        <begin position="1"/>
        <end position="78"/>
    </location>
</feature>
<proteinExistence type="predicted"/>